<dbReference type="STRING" id="1230460.C495_12040"/>
<feature type="region of interest" description="Disordered" evidence="1">
    <location>
        <begin position="34"/>
        <end position="80"/>
    </location>
</feature>
<comment type="caution">
    <text evidence="2">The sequence shown here is derived from an EMBL/GenBank/DDBJ whole genome shotgun (WGS) entry which is preliminary data.</text>
</comment>
<feature type="compositionally biased region" description="Polar residues" evidence="1">
    <location>
        <begin position="70"/>
        <end position="80"/>
    </location>
</feature>
<feature type="compositionally biased region" description="Low complexity" evidence="1">
    <location>
        <begin position="201"/>
        <end position="213"/>
    </location>
</feature>
<organism evidence="2 3">
    <name type="scientific">Natronorubrum sulfidifaciens JCM 14089</name>
    <dbReference type="NCBI Taxonomy" id="1230460"/>
    <lineage>
        <taxon>Archaea</taxon>
        <taxon>Methanobacteriati</taxon>
        <taxon>Methanobacteriota</taxon>
        <taxon>Stenosarchaea group</taxon>
        <taxon>Halobacteria</taxon>
        <taxon>Halobacteriales</taxon>
        <taxon>Natrialbaceae</taxon>
        <taxon>Natronorubrum</taxon>
    </lineage>
</organism>
<dbReference type="OrthoDB" id="187895at2157"/>
<dbReference type="PATRIC" id="fig|1230460.4.peg.2445"/>
<accession>L9W457</accession>
<protein>
    <submittedName>
        <fullName evidence="2">Peptidase S1 and S6, chymotrypsin/Hap</fullName>
    </submittedName>
</protein>
<dbReference type="Proteomes" id="UP000011661">
    <property type="component" value="Unassembled WGS sequence"/>
</dbReference>
<evidence type="ECO:0000313" key="3">
    <source>
        <dbReference type="Proteomes" id="UP000011661"/>
    </source>
</evidence>
<feature type="region of interest" description="Disordered" evidence="1">
    <location>
        <begin position="187"/>
        <end position="283"/>
    </location>
</feature>
<feature type="compositionally biased region" description="Gly residues" evidence="1">
    <location>
        <begin position="214"/>
        <end position="268"/>
    </location>
</feature>
<dbReference type="EMBL" id="AOHX01000040">
    <property type="protein sequence ID" value="ELY44046.1"/>
    <property type="molecule type" value="Genomic_DNA"/>
</dbReference>
<sequence length="320" mass="32684">MRDDSTVRRSTIDRRSLLLTGGATLAGLGALSAATAASAQDDPEWPIGTPDEGDDSDEWDGDTVPDDPTYDQQQSVADDSGTIQCTVPSAWSDVDGTPLDIGPALRAAPDLEGYATSWDVPGIEIIATTDLGTDQEAVLDEFVDFGSECTDGGQWAFQSNGFVFLVQTWYQCGSGDTMFLAMVGAPVDESAPDTPDEDGPGTDIPDGNGPEDGMPGGGPENGRGDGMPGGGPENGHGDGMPGGGPENGHGDGMPGGGPENGHGGGPGSGMQRQEPPPLPADPPYLILFGGQVVTEPDWDAVGAAIASLEVRSPDDLTETV</sequence>
<feature type="compositionally biased region" description="Acidic residues" evidence="1">
    <location>
        <begin position="51"/>
        <end position="69"/>
    </location>
</feature>
<dbReference type="InterPro" id="IPR006311">
    <property type="entry name" value="TAT_signal"/>
</dbReference>
<feature type="compositionally biased region" description="Acidic residues" evidence="1">
    <location>
        <begin position="190"/>
        <end position="200"/>
    </location>
</feature>
<name>L9W457_9EURY</name>
<evidence type="ECO:0000256" key="1">
    <source>
        <dbReference type="SAM" id="MobiDB-lite"/>
    </source>
</evidence>
<dbReference type="eggNOG" id="ENOG502N5J0">
    <property type="taxonomic scope" value="Archaea"/>
</dbReference>
<dbReference type="AlphaFoldDB" id="L9W457"/>
<dbReference type="RefSeq" id="WP_008163207.1">
    <property type="nucleotide sequence ID" value="NZ_AOHX01000040.1"/>
</dbReference>
<gene>
    <name evidence="2" type="ORF">C495_12040</name>
</gene>
<keyword evidence="3" id="KW-1185">Reference proteome</keyword>
<evidence type="ECO:0000313" key="2">
    <source>
        <dbReference type="EMBL" id="ELY44046.1"/>
    </source>
</evidence>
<dbReference type="PROSITE" id="PS51318">
    <property type="entry name" value="TAT"/>
    <property type="match status" value="1"/>
</dbReference>
<proteinExistence type="predicted"/>
<reference evidence="2 3" key="1">
    <citation type="journal article" date="2014" name="PLoS Genet.">
        <title>Phylogenetically driven sequencing of extremely halophilic archaea reveals strategies for static and dynamic osmo-response.</title>
        <authorList>
            <person name="Becker E.A."/>
            <person name="Seitzer P.M."/>
            <person name="Tritt A."/>
            <person name="Larsen D."/>
            <person name="Krusor M."/>
            <person name="Yao A.I."/>
            <person name="Wu D."/>
            <person name="Madern D."/>
            <person name="Eisen J.A."/>
            <person name="Darling A.E."/>
            <person name="Facciotti M.T."/>
        </authorList>
    </citation>
    <scope>NUCLEOTIDE SEQUENCE [LARGE SCALE GENOMIC DNA]</scope>
    <source>
        <strain evidence="2 3">JCM 14089</strain>
    </source>
</reference>